<evidence type="ECO:0000313" key="13">
    <source>
        <dbReference type="EMBL" id="APD72998.1"/>
    </source>
</evidence>
<proteinExistence type="predicted"/>
<dbReference type="VEuPathDB" id="TriTrypDB:Tb11.v5.0138"/>
<dbReference type="Pfam" id="PF13206">
    <property type="entry name" value="VSG_B"/>
    <property type="match status" value="1"/>
</dbReference>
<dbReference type="GO" id="GO:0098552">
    <property type="term" value="C:side of membrane"/>
    <property type="evidence" value="ECO:0007669"/>
    <property type="project" value="UniProtKB-KW"/>
</dbReference>
<feature type="region of interest" description="Disordered" evidence="9">
    <location>
        <begin position="439"/>
        <end position="477"/>
    </location>
</feature>
<keyword evidence="8" id="KW-0449">Lipoprotein</keyword>
<dbReference type="EMBL" id="KX699042">
    <property type="protein sequence ID" value="APD72998.1"/>
    <property type="molecule type" value="Genomic_DNA"/>
</dbReference>
<comment type="subcellular location">
    <subcellularLocation>
        <location evidence="2">Cell membrane</location>
        <topology evidence="2">Lipid-anchor</topology>
        <topology evidence="2">GPI-anchor</topology>
    </subcellularLocation>
</comment>
<dbReference type="AlphaFoldDB" id="A0A1J0R583"/>
<evidence type="ECO:0000256" key="10">
    <source>
        <dbReference type="SAM" id="SignalP"/>
    </source>
</evidence>
<feature type="compositionally biased region" description="Basic and acidic residues" evidence="9">
    <location>
        <begin position="439"/>
        <end position="474"/>
    </location>
</feature>
<feature type="domain" description="Trypanosome variant surface glycoprotein C-terminal" evidence="11">
    <location>
        <begin position="405"/>
        <end position="524"/>
    </location>
</feature>
<evidence type="ECO:0000259" key="11">
    <source>
        <dbReference type="Pfam" id="PF10659"/>
    </source>
</evidence>
<dbReference type="InterPro" id="IPR025932">
    <property type="entry name" value="Trypano_VSG_B_N_dom"/>
</dbReference>
<keyword evidence="3" id="KW-1003">Cell membrane</keyword>
<evidence type="ECO:0000256" key="8">
    <source>
        <dbReference type="ARBA" id="ARBA00023288"/>
    </source>
</evidence>
<dbReference type="InterPro" id="IPR019609">
    <property type="entry name" value="Variant_surf_glycoprt_trypan_C"/>
</dbReference>
<keyword evidence="4" id="KW-0336">GPI-anchor</keyword>
<feature type="chain" id="PRO_5012814202" evidence="10">
    <location>
        <begin position="27"/>
        <end position="525"/>
    </location>
</feature>
<dbReference type="Pfam" id="PF10659">
    <property type="entry name" value="Trypan_glycop_C"/>
    <property type="match status" value="1"/>
</dbReference>
<reference evidence="13" key="1">
    <citation type="submission" date="2016-08" db="EMBL/GenBank/DDBJ databases">
        <title>VSG repertoire of Trypanosoma brucei EATRO 1125.</title>
        <authorList>
            <person name="Cross G.A."/>
        </authorList>
    </citation>
    <scope>NUCLEOTIDE SEQUENCE</scope>
    <source>
        <strain evidence="13">EATRO 1125</strain>
    </source>
</reference>
<accession>A0A1J0R583</accession>
<sequence length="525" mass="56862">MCSIGARAITVAIALMVCTALASVYAAQADEMDTFFALCDVYEAAKAMGATTYKQQSKPEALTNIENYNTTASSDEWKQLLTAIKKAGGWRQYKAKPKNAKITYDWTSEFGTWSAEHENTKEKNQPWMKQHEALLQVTNLNACAQAINVTAAEATRLWRKSANRPTVGSSNAEDTLRNSVTAALCGPLSPRVGDTLNCGDITDVADKAKASACAESNHGKALSDGLICFCSRSTDGPCLHSPGTKEVITNNLADGILKELTDNCPRGAAAVAADTRLEISLTQLQARIAQQTRTATKVITGKTRAGNCNGAASSCLEYSQYDASGKSDFWSIPWVANVAQALAAYKAIKDKENNDVKALELIKNLETATEAELARQASLERAQEATYKAGPKQNQEIQHTAEQMCNKVTETDPKVCNATENCHFVESNNKGKKCTLKKDGKAKLEKDSQETGGKDVKTECSSHQDQKSCEKENDGLPASDPRTCGWITFTDKEGKLPKPECRSSSLLLNKQFALSVFSAFSALLF</sequence>
<evidence type="ECO:0000256" key="4">
    <source>
        <dbReference type="ARBA" id="ARBA00022622"/>
    </source>
</evidence>
<dbReference type="VEuPathDB" id="TriTrypDB:Tb427_000351700"/>
<evidence type="ECO:0000256" key="3">
    <source>
        <dbReference type="ARBA" id="ARBA00022475"/>
    </source>
</evidence>
<name>A0A1J0R583_9TRYP</name>
<keyword evidence="6" id="KW-0472">Membrane</keyword>
<protein>
    <submittedName>
        <fullName evidence="13">Variant surface glycoprotein 1125.141</fullName>
    </submittedName>
</protein>
<keyword evidence="5 10" id="KW-0732">Signal</keyword>
<feature type="signal peptide" evidence="10">
    <location>
        <begin position="1"/>
        <end position="26"/>
    </location>
</feature>
<keyword evidence="7" id="KW-0325">Glycoprotein</keyword>
<dbReference type="GO" id="GO:0005886">
    <property type="term" value="C:plasma membrane"/>
    <property type="evidence" value="ECO:0007669"/>
    <property type="project" value="UniProtKB-SubCell"/>
</dbReference>
<evidence type="ECO:0000256" key="7">
    <source>
        <dbReference type="ARBA" id="ARBA00023180"/>
    </source>
</evidence>
<evidence type="ECO:0000256" key="1">
    <source>
        <dbReference type="ARBA" id="ARBA00002523"/>
    </source>
</evidence>
<evidence type="ECO:0000256" key="5">
    <source>
        <dbReference type="ARBA" id="ARBA00022729"/>
    </source>
</evidence>
<evidence type="ECO:0000256" key="6">
    <source>
        <dbReference type="ARBA" id="ARBA00023136"/>
    </source>
</evidence>
<organism evidence="13">
    <name type="scientific">Trypanosoma brucei</name>
    <dbReference type="NCBI Taxonomy" id="5691"/>
    <lineage>
        <taxon>Eukaryota</taxon>
        <taxon>Discoba</taxon>
        <taxon>Euglenozoa</taxon>
        <taxon>Kinetoplastea</taxon>
        <taxon>Metakinetoplastina</taxon>
        <taxon>Trypanosomatida</taxon>
        <taxon>Trypanosomatidae</taxon>
        <taxon>Trypanosoma</taxon>
    </lineage>
</organism>
<evidence type="ECO:0000259" key="12">
    <source>
        <dbReference type="Pfam" id="PF13206"/>
    </source>
</evidence>
<comment type="function">
    <text evidence="1">VSG forms a coat on the surface of the parasite. The trypanosome evades the immune response of the host by expressing a series of antigenically distinct VSGs from an estimated 1000 VSG genes.</text>
</comment>
<feature type="domain" description="Trypanosome variant surface glycoprotein B-type N-terminal" evidence="12">
    <location>
        <begin position="14"/>
        <end position="358"/>
    </location>
</feature>
<evidence type="ECO:0000256" key="9">
    <source>
        <dbReference type="SAM" id="MobiDB-lite"/>
    </source>
</evidence>
<evidence type="ECO:0000256" key="2">
    <source>
        <dbReference type="ARBA" id="ARBA00004609"/>
    </source>
</evidence>